<protein>
    <submittedName>
        <fullName evidence="3">Putative secreted protein</fullName>
    </submittedName>
</protein>
<evidence type="ECO:0000313" key="4">
    <source>
        <dbReference type="Proteomes" id="UP000295367"/>
    </source>
</evidence>
<keyword evidence="1" id="KW-0812">Transmembrane</keyword>
<gene>
    <name evidence="3" type="ORF">EDC63_106140</name>
</gene>
<proteinExistence type="predicted"/>
<keyword evidence="1" id="KW-1133">Transmembrane helix</keyword>
<comment type="caution">
    <text evidence="3">The sequence shown here is derived from an EMBL/GenBank/DDBJ whole genome shotgun (WGS) entry which is preliminary data.</text>
</comment>
<accession>A0A4V6P3X1</accession>
<dbReference type="InterPro" id="IPR022472">
    <property type="entry name" value="VPLPA-CTERM"/>
</dbReference>
<keyword evidence="4" id="KW-1185">Reference proteome</keyword>
<dbReference type="EMBL" id="SMCO01000006">
    <property type="protein sequence ID" value="TCV86779.1"/>
    <property type="molecule type" value="Genomic_DNA"/>
</dbReference>
<keyword evidence="2" id="KW-0732">Signal</keyword>
<dbReference type="InterPro" id="IPR011044">
    <property type="entry name" value="Quino_amine_DH_bsu"/>
</dbReference>
<organism evidence="3 4">
    <name type="scientific">Sulfurirhabdus autotrophica</name>
    <dbReference type="NCBI Taxonomy" id="1706046"/>
    <lineage>
        <taxon>Bacteria</taxon>
        <taxon>Pseudomonadati</taxon>
        <taxon>Pseudomonadota</taxon>
        <taxon>Betaproteobacteria</taxon>
        <taxon>Nitrosomonadales</taxon>
        <taxon>Sulfuricellaceae</taxon>
        <taxon>Sulfurirhabdus</taxon>
    </lineage>
</organism>
<reference evidence="3 4" key="1">
    <citation type="submission" date="2019-03" db="EMBL/GenBank/DDBJ databases">
        <title>Genomic Encyclopedia of Type Strains, Phase IV (KMG-IV): sequencing the most valuable type-strain genomes for metagenomic binning, comparative biology and taxonomic classification.</title>
        <authorList>
            <person name="Goeker M."/>
        </authorList>
    </citation>
    <scope>NUCLEOTIDE SEQUENCE [LARGE SCALE GENOMIC DNA]</scope>
    <source>
        <strain evidence="3 4">DSM 100309</strain>
    </source>
</reference>
<dbReference type="AlphaFoldDB" id="A0A4V6P3X1"/>
<feature type="signal peptide" evidence="2">
    <location>
        <begin position="1"/>
        <end position="20"/>
    </location>
</feature>
<sequence>MNSLNISRIFLLLSSIVVSAAAQASSADQIVGSWLLDNGSSFSVATFLQDGRYVDASAVAGDPAHTGIEWGTYSWNPVSGAITATSTGDTNGNWGIANDVDGTQYLTVSGNAGTIFQNCGPSCTGSVNRILPSSPQIVGSWLFDSSGTQVVTTFLQDGRYMEASVVAGDPTHTGIEWGTYSWNSSTGAITATSAGDTNGNWGIANDVDGTQYFTVSGNTGTMFQNCGPSCTGSLNRILPASVPVPAAAWLMGSGLLGLIGVARKRKAA</sequence>
<evidence type="ECO:0000313" key="3">
    <source>
        <dbReference type="EMBL" id="TCV86779.1"/>
    </source>
</evidence>
<dbReference type="NCBIfam" id="TIGR03370">
    <property type="entry name" value="VPLPA-CTERM"/>
    <property type="match status" value="1"/>
</dbReference>
<name>A0A4V6P3X1_9PROT</name>
<feature type="transmembrane region" description="Helical" evidence="1">
    <location>
        <begin position="242"/>
        <end position="262"/>
    </location>
</feature>
<keyword evidence="1" id="KW-0472">Membrane</keyword>
<dbReference type="Proteomes" id="UP000295367">
    <property type="component" value="Unassembled WGS sequence"/>
</dbReference>
<dbReference type="SUPFAM" id="SSF50969">
    <property type="entry name" value="YVTN repeat-like/Quinoprotein amine dehydrogenase"/>
    <property type="match status" value="1"/>
</dbReference>
<dbReference type="RefSeq" id="WP_223248488.1">
    <property type="nucleotide sequence ID" value="NZ_BHVT01000076.1"/>
</dbReference>
<evidence type="ECO:0000256" key="2">
    <source>
        <dbReference type="SAM" id="SignalP"/>
    </source>
</evidence>
<evidence type="ECO:0000256" key="1">
    <source>
        <dbReference type="SAM" id="Phobius"/>
    </source>
</evidence>
<feature type="chain" id="PRO_5020297469" evidence="2">
    <location>
        <begin position="21"/>
        <end position="268"/>
    </location>
</feature>